<evidence type="ECO:0000313" key="3">
    <source>
        <dbReference type="Proteomes" id="UP000799444"/>
    </source>
</evidence>
<protein>
    <submittedName>
        <fullName evidence="2">Uncharacterized protein</fullName>
    </submittedName>
</protein>
<evidence type="ECO:0000256" key="1">
    <source>
        <dbReference type="SAM" id="MobiDB-lite"/>
    </source>
</evidence>
<feature type="region of interest" description="Disordered" evidence="1">
    <location>
        <begin position="241"/>
        <end position="275"/>
    </location>
</feature>
<feature type="region of interest" description="Disordered" evidence="1">
    <location>
        <begin position="185"/>
        <end position="219"/>
    </location>
</feature>
<keyword evidence="3" id="KW-1185">Reference proteome</keyword>
<gene>
    <name evidence="2" type="ORF">EJ04DRAFT_596905</name>
</gene>
<dbReference type="EMBL" id="ML996124">
    <property type="protein sequence ID" value="KAF2736532.1"/>
    <property type="molecule type" value="Genomic_DNA"/>
</dbReference>
<proteinExistence type="predicted"/>
<dbReference type="AlphaFoldDB" id="A0A9P4QZL8"/>
<reference evidence="2" key="1">
    <citation type="journal article" date="2020" name="Stud. Mycol.">
        <title>101 Dothideomycetes genomes: a test case for predicting lifestyles and emergence of pathogens.</title>
        <authorList>
            <person name="Haridas S."/>
            <person name="Albert R."/>
            <person name="Binder M."/>
            <person name="Bloem J."/>
            <person name="Labutti K."/>
            <person name="Salamov A."/>
            <person name="Andreopoulos B."/>
            <person name="Baker S."/>
            <person name="Barry K."/>
            <person name="Bills G."/>
            <person name="Bluhm B."/>
            <person name="Cannon C."/>
            <person name="Castanera R."/>
            <person name="Culley D."/>
            <person name="Daum C."/>
            <person name="Ezra D."/>
            <person name="Gonzalez J."/>
            <person name="Henrissat B."/>
            <person name="Kuo A."/>
            <person name="Liang C."/>
            <person name="Lipzen A."/>
            <person name="Lutzoni F."/>
            <person name="Magnuson J."/>
            <person name="Mondo S."/>
            <person name="Nolan M."/>
            <person name="Ohm R."/>
            <person name="Pangilinan J."/>
            <person name="Park H.-J."/>
            <person name="Ramirez L."/>
            <person name="Alfaro M."/>
            <person name="Sun H."/>
            <person name="Tritt A."/>
            <person name="Yoshinaga Y."/>
            <person name="Zwiers L.-H."/>
            <person name="Turgeon B."/>
            <person name="Goodwin S."/>
            <person name="Spatafora J."/>
            <person name="Crous P."/>
            <person name="Grigoriev I."/>
        </authorList>
    </citation>
    <scope>NUCLEOTIDE SEQUENCE</scope>
    <source>
        <strain evidence="2">CBS 125425</strain>
    </source>
</reference>
<organism evidence="2 3">
    <name type="scientific">Polyplosphaeria fusca</name>
    <dbReference type="NCBI Taxonomy" id="682080"/>
    <lineage>
        <taxon>Eukaryota</taxon>
        <taxon>Fungi</taxon>
        <taxon>Dikarya</taxon>
        <taxon>Ascomycota</taxon>
        <taxon>Pezizomycotina</taxon>
        <taxon>Dothideomycetes</taxon>
        <taxon>Pleosporomycetidae</taxon>
        <taxon>Pleosporales</taxon>
        <taxon>Tetraplosphaeriaceae</taxon>
        <taxon>Polyplosphaeria</taxon>
    </lineage>
</organism>
<sequence>MANIEEEAGDGPMEAARNFVRTEPFVAAGPWFSSRFHSAVRRPLASQMGGCPKGLARRGSLRSIPGVLFPDVAATANHQEDLGDCGRGLRYLCTDAPFADCALYLCSSCPPRVALASVSCALRHGPMARSAALLVTCTARALQRYPTHALPRWHPARPHRRPPMPGPLTPVLDQAATRVTTYTSPRPAVHAPFQPKPQTCHSHFRRPSRTSPDIVRPNTPDSQLRAIAMLDHALWPRASPAARLPTMGPTRKCTSSSLRPSTMPSATAYMPSATN</sequence>
<evidence type="ECO:0000313" key="2">
    <source>
        <dbReference type="EMBL" id="KAF2736532.1"/>
    </source>
</evidence>
<comment type="caution">
    <text evidence="2">The sequence shown here is derived from an EMBL/GenBank/DDBJ whole genome shotgun (WGS) entry which is preliminary data.</text>
</comment>
<accession>A0A9P4QZL8</accession>
<dbReference type="Proteomes" id="UP000799444">
    <property type="component" value="Unassembled WGS sequence"/>
</dbReference>
<feature type="compositionally biased region" description="Polar residues" evidence="1">
    <location>
        <begin position="252"/>
        <end position="265"/>
    </location>
</feature>
<name>A0A9P4QZL8_9PLEO</name>